<reference evidence="7" key="1">
    <citation type="submission" date="2023-06" db="EMBL/GenBank/DDBJ databases">
        <title>Conoideocrella luteorostrata (Hypocreales: Clavicipitaceae), a potential biocontrol fungus for elongate hemlock scale in United States Christmas tree production areas.</title>
        <authorList>
            <person name="Barrett H."/>
            <person name="Lovett B."/>
            <person name="Macias A.M."/>
            <person name="Stajich J.E."/>
            <person name="Kasson M.T."/>
        </authorList>
    </citation>
    <scope>NUCLEOTIDE SEQUENCE</scope>
    <source>
        <strain evidence="7">ARSEF 14590</strain>
    </source>
</reference>
<keyword evidence="6" id="KW-0539">Nucleus</keyword>
<dbReference type="InterPro" id="IPR052360">
    <property type="entry name" value="Transcr_Regulatory_Proteins"/>
</dbReference>
<accession>A0AAJ0FQE3</accession>
<dbReference type="GO" id="GO:0046872">
    <property type="term" value="F:metal ion binding"/>
    <property type="evidence" value="ECO:0007669"/>
    <property type="project" value="UniProtKB-KW"/>
</dbReference>
<keyword evidence="5" id="KW-0804">Transcription</keyword>
<comment type="caution">
    <text evidence="7">The sequence shown here is derived from an EMBL/GenBank/DDBJ whole genome shotgun (WGS) entry which is preliminary data.</text>
</comment>
<dbReference type="PANTHER" id="PTHR36206:SF12">
    <property type="entry name" value="ASPERCRYPTIN BIOSYNTHESIS CLUSTER-SPECIFIC TRANSCRIPTION REGULATOR ATNN-RELATED"/>
    <property type="match status" value="1"/>
</dbReference>
<evidence type="ECO:0000313" key="7">
    <source>
        <dbReference type="EMBL" id="KAK2592976.1"/>
    </source>
</evidence>
<name>A0AAJ0FQE3_9HYPO</name>
<keyword evidence="3" id="KW-0805">Transcription regulation</keyword>
<evidence type="ECO:0000313" key="8">
    <source>
        <dbReference type="Proteomes" id="UP001251528"/>
    </source>
</evidence>
<keyword evidence="2" id="KW-0862">Zinc</keyword>
<protein>
    <submittedName>
        <fullName evidence="7">Uncharacterized protein</fullName>
    </submittedName>
</protein>
<keyword evidence="4" id="KW-0238">DNA-binding</keyword>
<evidence type="ECO:0000256" key="1">
    <source>
        <dbReference type="ARBA" id="ARBA00022723"/>
    </source>
</evidence>
<dbReference type="EMBL" id="JASWJB010000234">
    <property type="protein sequence ID" value="KAK2592976.1"/>
    <property type="molecule type" value="Genomic_DNA"/>
</dbReference>
<evidence type="ECO:0000256" key="6">
    <source>
        <dbReference type="ARBA" id="ARBA00023242"/>
    </source>
</evidence>
<gene>
    <name evidence="7" type="ORF">QQS21_009304</name>
</gene>
<evidence type="ECO:0000256" key="5">
    <source>
        <dbReference type="ARBA" id="ARBA00023163"/>
    </source>
</evidence>
<keyword evidence="1" id="KW-0479">Metal-binding</keyword>
<evidence type="ECO:0000256" key="2">
    <source>
        <dbReference type="ARBA" id="ARBA00022833"/>
    </source>
</evidence>
<keyword evidence="8" id="KW-1185">Reference proteome</keyword>
<organism evidence="7 8">
    <name type="scientific">Conoideocrella luteorostrata</name>
    <dbReference type="NCBI Taxonomy" id="1105319"/>
    <lineage>
        <taxon>Eukaryota</taxon>
        <taxon>Fungi</taxon>
        <taxon>Dikarya</taxon>
        <taxon>Ascomycota</taxon>
        <taxon>Pezizomycotina</taxon>
        <taxon>Sordariomycetes</taxon>
        <taxon>Hypocreomycetidae</taxon>
        <taxon>Hypocreales</taxon>
        <taxon>Clavicipitaceae</taxon>
        <taxon>Conoideocrella</taxon>
    </lineage>
</organism>
<dbReference type="PANTHER" id="PTHR36206">
    <property type="entry name" value="ASPERCRYPTIN BIOSYNTHESIS CLUSTER-SPECIFIC TRANSCRIPTION REGULATOR ATNN-RELATED"/>
    <property type="match status" value="1"/>
</dbReference>
<dbReference type="Proteomes" id="UP001251528">
    <property type="component" value="Unassembled WGS sequence"/>
</dbReference>
<evidence type="ECO:0000256" key="4">
    <source>
        <dbReference type="ARBA" id="ARBA00023125"/>
    </source>
</evidence>
<sequence>MAHDHAFIQPALAALGAGHWQFVARADNKSYLRTFIANQYSTAIKKLIPPVSMAMPGDIDPILTCCLLFVLLESMCGNHAEAFRHLKAGSDVIVDWSCKAASSRPSKWLVFIFHHLGTQATIFAERRLLPDLLPYLPRDKPTVRFNTIDDADDALGELDSILNHICWDLPACCCGVGRPDTSACAKCQRWKELQQLIMDWSTHYRLTKVQLSEEEYEDERGCMMYLDLLESIWLGIMKSDAFGRGRNLKCEEIAQVLDQIELILSQSAPQPVFTLSADVIPSIIHMYRCCPDVKLRRRAIALLRYQKRREIMFDSNQVSVFLENHLGQLSLDNPPELAIGPSHRHGSLFELRSPTLFLFQ</sequence>
<proteinExistence type="predicted"/>
<dbReference type="GO" id="GO:0003677">
    <property type="term" value="F:DNA binding"/>
    <property type="evidence" value="ECO:0007669"/>
    <property type="project" value="UniProtKB-KW"/>
</dbReference>
<evidence type="ECO:0000256" key="3">
    <source>
        <dbReference type="ARBA" id="ARBA00023015"/>
    </source>
</evidence>
<dbReference type="AlphaFoldDB" id="A0AAJ0FQE3"/>